<reference evidence="1 2" key="1">
    <citation type="submission" date="2024-06" db="EMBL/GenBank/DDBJ databases">
        <title>Sorghum-associated microbial communities from plants grown in Nebraska, USA.</title>
        <authorList>
            <person name="Schachtman D."/>
        </authorList>
    </citation>
    <scope>NUCLEOTIDE SEQUENCE [LARGE SCALE GENOMIC DNA]</scope>
    <source>
        <strain evidence="1 2">736</strain>
    </source>
</reference>
<dbReference type="RefSeq" id="WP_354472387.1">
    <property type="nucleotide sequence ID" value="NZ_JBEPSB010000018.1"/>
</dbReference>
<evidence type="ECO:0000313" key="1">
    <source>
        <dbReference type="EMBL" id="MET4562205.1"/>
    </source>
</evidence>
<organism evidence="1 2">
    <name type="scientific">Lysinibacillus parviboronicapiens</name>
    <dbReference type="NCBI Taxonomy" id="436516"/>
    <lineage>
        <taxon>Bacteria</taxon>
        <taxon>Bacillati</taxon>
        <taxon>Bacillota</taxon>
        <taxon>Bacilli</taxon>
        <taxon>Bacillales</taxon>
        <taxon>Bacillaceae</taxon>
        <taxon>Lysinibacillus</taxon>
    </lineage>
</organism>
<dbReference type="Pfam" id="PF06356">
    <property type="entry name" value="DUF1064"/>
    <property type="match status" value="1"/>
</dbReference>
<name>A0ABV2PMM1_9BACI</name>
<accession>A0ABV2PMM1</accession>
<dbReference type="InterPro" id="IPR009414">
    <property type="entry name" value="DUF1064"/>
</dbReference>
<sequence length="143" mass="16772">MSKAKYGNKKVIRDGIEFDSAMEAKYYDYLKHLQAQGVVASIELQPKFVLLPKFEKNGKKFREIGYSADFTVHYADGHTEVVDIKGMVTQQFALRKKLFEYRYPHELKLLTYSKIDGGWITHDELKKVRKARKDLKNKQLINR</sequence>
<comment type="caution">
    <text evidence="1">The sequence shown here is derived from an EMBL/GenBank/DDBJ whole genome shotgun (WGS) entry which is preliminary data.</text>
</comment>
<dbReference type="EMBL" id="JBEPSB010000018">
    <property type="protein sequence ID" value="MET4562205.1"/>
    <property type="molecule type" value="Genomic_DNA"/>
</dbReference>
<protein>
    <recommendedName>
        <fullName evidence="3">DUF1064 domain-containing protein</fullName>
    </recommendedName>
</protein>
<keyword evidence="2" id="KW-1185">Reference proteome</keyword>
<evidence type="ECO:0008006" key="3">
    <source>
        <dbReference type="Google" id="ProtNLM"/>
    </source>
</evidence>
<gene>
    <name evidence="1" type="ORF">ABIA69_003391</name>
</gene>
<proteinExistence type="predicted"/>
<dbReference type="Proteomes" id="UP001549363">
    <property type="component" value="Unassembled WGS sequence"/>
</dbReference>
<evidence type="ECO:0000313" key="2">
    <source>
        <dbReference type="Proteomes" id="UP001549363"/>
    </source>
</evidence>